<keyword evidence="1" id="KW-0732">Signal</keyword>
<protein>
    <submittedName>
        <fullName evidence="2">Uncharacterized protein</fullName>
    </submittedName>
</protein>
<reference evidence="2 3" key="1">
    <citation type="submission" date="2015-03" db="EMBL/GenBank/DDBJ databases">
        <title>Draft genome of the nematode, Opisthorchis viverrini.</title>
        <authorList>
            <person name="Mitreva M."/>
        </authorList>
    </citation>
    <scope>NUCLEOTIDE SEQUENCE [LARGE SCALE GENOMIC DNA]</scope>
    <source>
        <strain evidence="2">Khon Kaen</strain>
    </source>
</reference>
<sequence>MILPAFLIVICVASRVIGEPFTCYECQNCSLPIKEGTKVSGKTCEKCQIQFKLTDSGKATSVNAACKTSAPGMCTIVQVKRN</sequence>
<feature type="signal peptide" evidence="1">
    <location>
        <begin position="1"/>
        <end position="18"/>
    </location>
</feature>
<organism evidence="2 3">
    <name type="scientific">Opisthorchis viverrini</name>
    <name type="common">Southeast Asian liver fluke</name>
    <dbReference type="NCBI Taxonomy" id="6198"/>
    <lineage>
        <taxon>Eukaryota</taxon>
        <taxon>Metazoa</taxon>
        <taxon>Spiralia</taxon>
        <taxon>Lophotrochozoa</taxon>
        <taxon>Platyhelminthes</taxon>
        <taxon>Trematoda</taxon>
        <taxon>Digenea</taxon>
        <taxon>Opisthorchiida</taxon>
        <taxon>Opisthorchiata</taxon>
        <taxon>Opisthorchiidae</taxon>
        <taxon>Opisthorchis</taxon>
    </lineage>
</organism>
<dbReference type="EMBL" id="KV891794">
    <property type="protein sequence ID" value="OON22370.1"/>
    <property type="molecule type" value="Genomic_DNA"/>
</dbReference>
<evidence type="ECO:0000313" key="2">
    <source>
        <dbReference type="EMBL" id="OON22370.1"/>
    </source>
</evidence>
<proteinExistence type="predicted"/>
<name>A0A1S8X6L9_OPIVI</name>
<gene>
    <name evidence="2" type="ORF">X801_01728</name>
</gene>
<feature type="chain" id="PRO_5012978438" evidence="1">
    <location>
        <begin position="19"/>
        <end position="82"/>
    </location>
</feature>
<dbReference type="Proteomes" id="UP000243686">
    <property type="component" value="Unassembled WGS sequence"/>
</dbReference>
<evidence type="ECO:0000256" key="1">
    <source>
        <dbReference type="SAM" id="SignalP"/>
    </source>
</evidence>
<keyword evidence="3" id="KW-1185">Reference proteome</keyword>
<evidence type="ECO:0000313" key="3">
    <source>
        <dbReference type="Proteomes" id="UP000243686"/>
    </source>
</evidence>
<accession>A0A1S8X6L9</accession>
<dbReference type="AlphaFoldDB" id="A0A1S8X6L9"/>